<dbReference type="PIRSF" id="PIRSF016262">
    <property type="entry name" value="LPLase"/>
    <property type="match status" value="1"/>
</dbReference>
<keyword evidence="2 6" id="KW-0963">Cytoplasm</keyword>
<dbReference type="GO" id="GO:0009249">
    <property type="term" value="P:protein lipoylation"/>
    <property type="evidence" value="ECO:0007669"/>
    <property type="project" value="InterPro"/>
</dbReference>
<dbReference type="NCBIfam" id="TIGR00214">
    <property type="entry name" value="lipB"/>
    <property type="match status" value="1"/>
</dbReference>
<comment type="function">
    <text evidence="5 6 7">Catalyzes the transfer of endogenously produced octanoic acid from octanoyl-acyl-carrier-protein onto the lipoyl domains of lipoate-dependent enzymes. Lipoyl-ACP can also act as a substrate although octanoyl-ACP is likely to be the physiological substrate.</text>
</comment>
<dbReference type="GO" id="GO:0033819">
    <property type="term" value="F:lipoyl(octanoyl) transferase activity"/>
    <property type="evidence" value="ECO:0007669"/>
    <property type="project" value="UniProtKB-EC"/>
</dbReference>
<dbReference type="PROSITE" id="PS01313">
    <property type="entry name" value="LIPB"/>
    <property type="match status" value="1"/>
</dbReference>
<sequence>MQDFTAQRGPATPDEIWLLQHPPVYTLGLAGKPEHLLRSSDIPVVKIDRGGQITYHGPGQVVAYILLDLKRHGIGVKELVRRMEQAVIDLLATHGVAAERRDKAPGVYVNEAKIAALGLRIRNNCSYHGLCLNVDMDLSPYANINPCGYPGLEVTQTCDQGVSADADTLADALARHLQQQLGYTQPLI</sequence>
<dbReference type="InterPro" id="IPR000544">
    <property type="entry name" value="Octanoyltransferase"/>
</dbReference>
<evidence type="ECO:0000256" key="8">
    <source>
        <dbReference type="PIRSR" id="PIRSR016262-1"/>
    </source>
</evidence>
<dbReference type="HAMAP" id="MF_00013">
    <property type="entry name" value="LipB"/>
    <property type="match status" value="1"/>
</dbReference>
<comment type="miscellaneous">
    <text evidence="6">In the reaction, the free carboxyl group of octanoic acid is attached via an amide linkage to the epsilon-amino group of a specific lysine residue of lipoyl domains of lipoate-dependent enzymes.</text>
</comment>
<keyword evidence="3 6" id="KW-0808">Transferase</keyword>
<evidence type="ECO:0000259" key="10">
    <source>
        <dbReference type="PROSITE" id="PS51733"/>
    </source>
</evidence>
<evidence type="ECO:0000313" key="11">
    <source>
        <dbReference type="EMBL" id="BCB25204.1"/>
    </source>
</evidence>
<feature type="binding site" evidence="6">
    <location>
        <begin position="116"/>
        <end position="118"/>
    </location>
    <ligand>
        <name>substrate</name>
    </ligand>
</feature>
<dbReference type="Gene3D" id="3.30.930.10">
    <property type="entry name" value="Bira Bifunctional Protein, Domain 2"/>
    <property type="match status" value="1"/>
</dbReference>
<comment type="pathway">
    <text evidence="1 6 7">Protein modification; protein lipoylation via endogenous pathway; protein N(6)-(lipoyl)lysine from octanoyl-[acyl-carrier-protein]: step 1/2.</text>
</comment>
<comment type="catalytic activity">
    <reaction evidence="6 7">
        <text>octanoyl-[ACP] + L-lysyl-[protein] = N(6)-octanoyl-L-lysyl-[protein] + holo-[ACP] + H(+)</text>
        <dbReference type="Rhea" id="RHEA:17665"/>
        <dbReference type="Rhea" id="RHEA-COMP:9636"/>
        <dbReference type="Rhea" id="RHEA-COMP:9685"/>
        <dbReference type="Rhea" id="RHEA-COMP:9752"/>
        <dbReference type="Rhea" id="RHEA-COMP:9928"/>
        <dbReference type="ChEBI" id="CHEBI:15378"/>
        <dbReference type="ChEBI" id="CHEBI:29969"/>
        <dbReference type="ChEBI" id="CHEBI:64479"/>
        <dbReference type="ChEBI" id="CHEBI:78463"/>
        <dbReference type="ChEBI" id="CHEBI:78809"/>
        <dbReference type="EC" id="2.3.1.181"/>
    </reaction>
</comment>
<dbReference type="PANTHER" id="PTHR10993:SF7">
    <property type="entry name" value="LIPOYLTRANSFERASE 2, MITOCHONDRIAL-RELATED"/>
    <property type="match status" value="1"/>
</dbReference>
<organism evidence="11 12">
    <name type="scientific">Sulfurimicrobium lacus</name>
    <dbReference type="NCBI Taxonomy" id="2715678"/>
    <lineage>
        <taxon>Bacteria</taxon>
        <taxon>Pseudomonadati</taxon>
        <taxon>Pseudomonadota</taxon>
        <taxon>Betaproteobacteria</taxon>
        <taxon>Nitrosomonadales</taxon>
        <taxon>Sulfuricellaceae</taxon>
        <taxon>Sulfurimicrobium</taxon>
    </lineage>
</organism>
<feature type="active site" description="Acyl-thioester intermediate" evidence="6 8">
    <location>
        <position position="147"/>
    </location>
</feature>
<protein>
    <recommendedName>
        <fullName evidence="6 7">Octanoyltransferase</fullName>
        <ecNumber evidence="6 7">2.3.1.181</ecNumber>
    </recommendedName>
    <alternativeName>
        <fullName evidence="6">Lipoate-protein ligase B</fullName>
    </alternativeName>
    <alternativeName>
        <fullName evidence="6">Lipoyl/octanoyl transferase</fullName>
    </alternativeName>
    <alternativeName>
        <fullName evidence="6">Octanoyl-[acyl-carrier-protein]-protein N-octanoyltransferase</fullName>
    </alternativeName>
</protein>
<dbReference type="UniPathway" id="UPA00538">
    <property type="reaction ID" value="UER00592"/>
</dbReference>
<dbReference type="FunFam" id="3.30.930.10:FF:000020">
    <property type="entry name" value="Octanoyltransferase"/>
    <property type="match status" value="1"/>
</dbReference>
<dbReference type="AlphaFoldDB" id="A0A6F8V6C2"/>
<dbReference type="KEGG" id="slac:SKTS_00900"/>
<reference evidence="12" key="1">
    <citation type="submission" date="2020-03" db="EMBL/GenBank/DDBJ databases">
        <title>Complete genome sequence of sulfur-oxidizing bacterium skT11.</title>
        <authorList>
            <person name="Kanda M."/>
            <person name="Kojima H."/>
            <person name="Fukui M."/>
        </authorList>
    </citation>
    <scope>NUCLEOTIDE SEQUENCE [LARGE SCALE GENOMIC DNA]</scope>
    <source>
        <strain evidence="12">skT11</strain>
    </source>
</reference>
<gene>
    <name evidence="6 11" type="primary">lipB</name>
    <name evidence="11" type="ORF">SKTS_00900</name>
</gene>
<comment type="subcellular location">
    <subcellularLocation>
        <location evidence="6">Cytoplasm</location>
    </subcellularLocation>
</comment>
<dbReference type="GO" id="GO:0005737">
    <property type="term" value="C:cytoplasm"/>
    <property type="evidence" value="ECO:0007669"/>
    <property type="project" value="UniProtKB-SubCell"/>
</dbReference>
<evidence type="ECO:0000256" key="4">
    <source>
        <dbReference type="ARBA" id="ARBA00023315"/>
    </source>
</evidence>
<accession>A0A6F8V6C2</accession>
<evidence type="ECO:0000256" key="3">
    <source>
        <dbReference type="ARBA" id="ARBA00022679"/>
    </source>
</evidence>
<dbReference type="EC" id="2.3.1.181" evidence="6 7"/>
<comment type="caution">
    <text evidence="6">Lacks conserved residue(s) required for the propagation of feature annotation.</text>
</comment>
<comment type="similarity">
    <text evidence="6 7">Belongs to the LipB family.</text>
</comment>
<dbReference type="SUPFAM" id="SSF55681">
    <property type="entry name" value="Class II aaRS and biotin synthetases"/>
    <property type="match status" value="1"/>
</dbReference>
<dbReference type="PROSITE" id="PS51733">
    <property type="entry name" value="BPL_LPL_CATALYTIC"/>
    <property type="match status" value="1"/>
</dbReference>
<evidence type="ECO:0000256" key="1">
    <source>
        <dbReference type="ARBA" id="ARBA00004821"/>
    </source>
</evidence>
<proteinExistence type="inferred from homology"/>
<evidence type="ECO:0000313" key="12">
    <source>
        <dbReference type="Proteomes" id="UP000502260"/>
    </source>
</evidence>
<dbReference type="InterPro" id="IPR004143">
    <property type="entry name" value="BPL_LPL_catalytic"/>
</dbReference>
<evidence type="ECO:0000256" key="2">
    <source>
        <dbReference type="ARBA" id="ARBA00022490"/>
    </source>
</evidence>
<feature type="domain" description="BPL/LPL catalytic" evidence="10">
    <location>
        <begin position="10"/>
        <end position="185"/>
    </location>
</feature>
<dbReference type="PANTHER" id="PTHR10993">
    <property type="entry name" value="OCTANOYLTRANSFERASE"/>
    <property type="match status" value="1"/>
</dbReference>
<evidence type="ECO:0000256" key="5">
    <source>
        <dbReference type="ARBA" id="ARBA00024732"/>
    </source>
</evidence>
<name>A0A6F8V6C2_9PROT</name>
<dbReference type="Pfam" id="PF21948">
    <property type="entry name" value="LplA-B_cat"/>
    <property type="match status" value="1"/>
</dbReference>
<dbReference type="NCBIfam" id="NF010922">
    <property type="entry name" value="PRK14342.1"/>
    <property type="match status" value="1"/>
</dbReference>
<evidence type="ECO:0000256" key="7">
    <source>
        <dbReference type="PIRNR" id="PIRNR016262"/>
    </source>
</evidence>
<dbReference type="Proteomes" id="UP000502260">
    <property type="component" value="Chromosome"/>
</dbReference>
<dbReference type="InterPro" id="IPR045864">
    <property type="entry name" value="aa-tRNA-synth_II/BPL/LPL"/>
</dbReference>
<keyword evidence="4 6" id="KW-0012">Acyltransferase</keyword>
<dbReference type="EMBL" id="AP022853">
    <property type="protein sequence ID" value="BCB25204.1"/>
    <property type="molecule type" value="Genomic_DNA"/>
</dbReference>
<evidence type="ECO:0000256" key="6">
    <source>
        <dbReference type="HAMAP-Rule" id="MF_00013"/>
    </source>
</evidence>
<keyword evidence="12" id="KW-1185">Reference proteome</keyword>
<feature type="binding site" evidence="6">
    <location>
        <begin position="49"/>
        <end position="56"/>
    </location>
    <ligand>
        <name>substrate</name>
    </ligand>
</feature>
<evidence type="ECO:0000256" key="9">
    <source>
        <dbReference type="PIRSR" id="PIRSR016262-3"/>
    </source>
</evidence>
<dbReference type="CDD" id="cd16444">
    <property type="entry name" value="LipB"/>
    <property type="match status" value="1"/>
</dbReference>
<dbReference type="InterPro" id="IPR020605">
    <property type="entry name" value="Octanoyltransferase_CS"/>
</dbReference>
<feature type="site" description="Lowers pKa of active site Cys" evidence="6 9">
    <location>
        <position position="113"/>
    </location>
</feature>